<protein>
    <recommendedName>
        <fullName evidence="4">Tudor domain-containing protein</fullName>
    </recommendedName>
</protein>
<organism evidence="2 3">
    <name type="scientific">Pelagomonas calceolata</name>
    <dbReference type="NCBI Taxonomy" id="35677"/>
    <lineage>
        <taxon>Eukaryota</taxon>
        <taxon>Sar</taxon>
        <taxon>Stramenopiles</taxon>
        <taxon>Ochrophyta</taxon>
        <taxon>Pelagophyceae</taxon>
        <taxon>Pelagomonadales</taxon>
        <taxon>Pelagomonadaceae</taxon>
        <taxon>Pelagomonas</taxon>
    </lineage>
</organism>
<feature type="region of interest" description="Disordered" evidence="1">
    <location>
        <begin position="195"/>
        <end position="249"/>
    </location>
</feature>
<reference evidence="2" key="1">
    <citation type="submission" date="2021-11" db="EMBL/GenBank/DDBJ databases">
        <authorList>
            <consortium name="Genoscope - CEA"/>
            <person name="William W."/>
        </authorList>
    </citation>
    <scope>NUCLEOTIDE SEQUENCE</scope>
</reference>
<evidence type="ECO:0000313" key="3">
    <source>
        <dbReference type="Proteomes" id="UP000789595"/>
    </source>
</evidence>
<feature type="compositionally biased region" description="Acidic residues" evidence="1">
    <location>
        <begin position="133"/>
        <end position="143"/>
    </location>
</feature>
<keyword evidence="3" id="KW-1185">Reference proteome</keyword>
<name>A0A8J2WY81_9STRA</name>
<accession>A0A8J2WY81</accession>
<gene>
    <name evidence="2" type="ORF">PECAL_4P04030</name>
</gene>
<feature type="region of interest" description="Disordered" evidence="1">
    <location>
        <begin position="325"/>
        <end position="362"/>
    </location>
</feature>
<evidence type="ECO:0000256" key="1">
    <source>
        <dbReference type="SAM" id="MobiDB-lite"/>
    </source>
</evidence>
<proteinExistence type="predicted"/>
<dbReference type="CDD" id="cd04508">
    <property type="entry name" value="Tudor_SF"/>
    <property type="match status" value="1"/>
</dbReference>
<feature type="region of interest" description="Disordered" evidence="1">
    <location>
        <begin position="477"/>
        <end position="499"/>
    </location>
</feature>
<dbReference type="SUPFAM" id="SSF63748">
    <property type="entry name" value="Tudor/PWWP/MBT"/>
    <property type="match status" value="1"/>
</dbReference>
<feature type="compositionally biased region" description="Basic and acidic residues" evidence="1">
    <location>
        <begin position="284"/>
        <end position="293"/>
    </location>
</feature>
<dbReference type="EMBL" id="CAKKNE010000004">
    <property type="protein sequence ID" value="CAH0373222.1"/>
    <property type="molecule type" value="Genomic_DNA"/>
</dbReference>
<feature type="region of interest" description="Disordered" evidence="1">
    <location>
        <begin position="120"/>
        <end position="145"/>
    </location>
</feature>
<evidence type="ECO:0008006" key="4">
    <source>
        <dbReference type="Google" id="ProtNLM"/>
    </source>
</evidence>
<dbReference type="Proteomes" id="UP000789595">
    <property type="component" value="Unassembled WGS sequence"/>
</dbReference>
<feature type="compositionally biased region" description="Pro residues" evidence="1">
    <location>
        <begin position="214"/>
        <end position="238"/>
    </location>
</feature>
<feature type="region of interest" description="Disordered" evidence="1">
    <location>
        <begin position="263"/>
        <end position="297"/>
    </location>
</feature>
<dbReference type="Gene3D" id="2.30.30.140">
    <property type="match status" value="1"/>
</dbReference>
<comment type="caution">
    <text evidence="2">The sequence shown here is derived from an EMBL/GenBank/DDBJ whole genome shotgun (WGS) entry which is preliminary data.</text>
</comment>
<dbReference type="AlphaFoldDB" id="A0A8J2WY81"/>
<sequence length="757" mass="82501">MARSGAEQPALRVLHHVTAPYRGRGQFVGIVVSVGRGTVDVHFRDGDFAAGVDAAAVSLYTGRRPRASAGLPLAERMRVALLNQPSTPLVVVAYDDAYAVVSGPDGNRAYQRDMLRAFDDHDSSEDQAPATPMDDDDDDDEDAPAPQLALGETVMVGRVGHVATVEQVPRASDEKVLLRWESTGHCEEVALSEVEKLSAGRSSRRSAPRAPVATPRPSPPAAPRRQAPPVPRVTPSPTPEAADSSDDDASSVLALRQYQPLADDTGTGQADAPFEGCFSDDEDPAPKRARKDETADDEAIAVALAGVSSDDEGAAPPSQLEIPRNLRDHLKGGPNDQAPALMPRDDSDDDRDGEAPAAPVRSRQIVVGDDVWARFGGRDDFYAATITAVRPDNTYDLIYRDGDEESRVAAPLVLAVGLTFKVRFRSSGEHRGTVTAIDRVNGVTLAWRPVVPKPGEGVVVEHETRSFDEVRTEVIERATPKPRGPVAAPPPPEKRTKGTRAARRLIFDPRAPPKPANPRTREPVFKEIFAGTKRLSTELQTTYGYACETVDDMTWPGAARPSRRCCVLDYSIENVGWVDGAHFAFPCRTFSALAIEHHRPLVVRGRRVLEGSSISPEAQKANAVVRHCIELMREARRVNPECVLMAENPATGYLQHFQPWKDAVREFGLVRRDVTYCKFGEPIRKLTSFWSDIPALHQEAADDRLCCSAEKPCQHFGAHESVQGDVASAASAYPQRVANWLARLANGEMESRGARRR</sequence>
<dbReference type="OrthoDB" id="539213at2759"/>
<evidence type="ECO:0000313" key="2">
    <source>
        <dbReference type="EMBL" id="CAH0373222.1"/>
    </source>
</evidence>